<dbReference type="InterPro" id="IPR011990">
    <property type="entry name" value="TPR-like_helical_dom_sf"/>
</dbReference>
<proteinExistence type="inferred from homology"/>
<feature type="region of interest" description="Disordered" evidence="5">
    <location>
        <begin position="285"/>
        <end position="312"/>
    </location>
</feature>
<gene>
    <name evidence="6" type="ORF">CYY_002210</name>
</gene>
<comment type="caution">
    <text evidence="6">The sequence shown here is derived from an EMBL/GenBank/DDBJ whole genome shotgun (WGS) entry which is preliminary data.</text>
</comment>
<evidence type="ECO:0008006" key="8">
    <source>
        <dbReference type="Google" id="ProtNLM"/>
    </source>
</evidence>
<dbReference type="GO" id="GO:0005829">
    <property type="term" value="C:cytosol"/>
    <property type="evidence" value="ECO:0007669"/>
    <property type="project" value="UniProtKB-SubCell"/>
</dbReference>
<organism evidence="6 7">
    <name type="scientific">Polysphondylium violaceum</name>
    <dbReference type="NCBI Taxonomy" id="133409"/>
    <lineage>
        <taxon>Eukaryota</taxon>
        <taxon>Amoebozoa</taxon>
        <taxon>Evosea</taxon>
        <taxon>Eumycetozoa</taxon>
        <taxon>Dictyostelia</taxon>
        <taxon>Dictyosteliales</taxon>
        <taxon>Dictyosteliaceae</taxon>
        <taxon>Polysphondylium</taxon>
    </lineage>
</organism>
<dbReference type="EMBL" id="AJWJ01000059">
    <property type="protein sequence ID" value="KAF2076470.1"/>
    <property type="molecule type" value="Genomic_DNA"/>
</dbReference>
<evidence type="ECO:0000256" key="4">
    <source>
        <dbReference type="ARBA" id="ARBA00022490"/>
    </source>
</evidence>
<comment type="similarity">
    <text evidence="2">Belongs to the GET4 family.</text>
</comment>
<dbReference type="PANTHER" id="PTHR12875:SF0">
    <property type="entry name" value="GOLGI TO ER TRAFFIC PROTEIN 4 HOMOLOG"/>
    <property type="match status" value="1"/>
</dbReference>
<keyword evidence="3" id="KW-0813">Transport</keyword>
<evidence type="ECO:0000256" key="3">
    <source>
        <dbReference type="ARBA" id="ARBA00022448"/>
    </source>
</evidence>
<dbReference type="PANTHER" id="PTHR12875">
    <property type="entry name" value="GOLGI TO ER TRAFFIC PROTEIN 4 HOMOLOG"/>
    <property type="match status" value="1"/>
</dbReference>
<evidence type="ECO:0000256" key="2">
    <source>
        <dbReference type="ARBA" id="ARBA00005351"/>
    </source>
</evidence>
<dbReference type="InterPro" id="IPR007317">
    <property type="entry name" value="GET4"/>
</dbReference>
<accession>A0A8J4V0Z1</accession>
<evidence type="ECO:0000313" key="7">
    <source>
        <dbReference type="Proteomes" id="UP000695562"/>
    </source>
</evidence>
<dbReference type="OrthoDB" id="10252405at2759"/>
<keyword evidence="7" id="KW-1185">Reference proteome</keyword>
<dbReference type="Gene3D" id="1.25.40.10">
    <property type="entry name" value="Tetratricopeptide repeat domain"/>
    <property type="match status" value="1"/>
</dbReference>
<evidence type="ECO:0000256" key="5">
    <source>
        <dbReference type="SAM" id="MobiDB-lite"/>
    </source>
</evidence>
<feature type="compositionally biased region" description="Low complexity" evidence="5">
    <location>
        <begin position="285"/>
        <end position="296"/>
    </location>
</feature>
<reference evidence="6" key="1">
    <citation type="submission" date="2020-01" db="EMBL/GenBank/DDBJ databases">
        <title>Development of genomics and gene disruption for Polysphondylium violaceum indicates a role for the polyketide synthase stlB in stalk morphogenesis.</title>
        <authorList>
            <person name="Narita B."/>
            <person name="Kawabe Y."/>
            <person name="Kin K."/>
            <person name="Saito T."/>
            <person name="Gibbs R."/>
            <person name="Kuspa A."/>
            <person name="Muzny D."/>
            <person name="Queller D."/>
            <person name="Richards S."/>
            <person name="Strassman J."/>
            <person name="Sucgang R."/>
            <person name="Worley K."/>
            <person name="Schaap P."/>
        </authorList>
    </citation>
    <scope>NUCLEOTIDE SEQUENCE</scope>
    <source>
        <strain evidence="6">QSvi11</strain>
    </source>
</reference>
<comment type="subcellular location">
    <subcellularLocation>
        <location evidence="1">Cytoplasm</location>
        <location evidence="1">Cytosol</location>
    </subcellularLocation>
</comment>
<keyword evidence="4" id="KW-0963">Cytoplasm</keyword>
<dbReference type="Pfam" id="PF04190">
    <property type="entry name" value="GET4"/>
    <property type="match status" value="1"/>
</dbReference>
<protein>
    <recommendedName>
        <fullName evidence="8">DUF410 family protein</fullName>
    </recommendedName>
</protein>
<dbReference type="Proteomes" id="UP000695562">
    <property type="component" value="Unassembled WGS sequence"/>
</dbReference>
<dbReference type="FunFam" id="1.25.40.10:FF:000060">
    <property type="entry name" value="Golgi to ER traffic protein 4 homolog"/>
    <property type="match status" value="1"/>
</dbReference>
<dbReference type="GO" id="GO:0045048">
    <property type="term" value="P:protein insertion into ER membrane"/>
    <property type="evidence" value="ECO:0007669"/>
    <property type="project" value="InterPro"/>
</dbReference>
<evidence type="ECO:0000313" key="6">
    <source>
        <dbReference type="EMBL" id="KAF2076470.1"/>
    </source>
</evidence>
<evidence type="ECO:0000256" key="1">
    <source>
        <dbReference type="ARBA" id="ARBA00004514"/>
    </source>
</evidence>
<name>A0A8J4V0Z1_9MYCE</name>
<sequence>MSERQLLSLESKFTEGNFYDLLQSYKALYFRFSSQKKYKETVNLLVSGTLNFLKYEQYSCAAELAKNLVETYKNFQTPYSNESKVNIVKIFKEFKGEDSRGKVAFMRDAIDWSAKFGSDSKGSPEFHTLLANSLSKEHDFIDAQKHFIFSDSPQDFSLMLKSWSSEADEDEKDLFITRAIFGYLCVKNLKDANTLYQDSLTWLKEPNTPLLNFDRYLLLTLERDALPLFNILRQKYAIALKRDPQFSKYLDQIANVFYKVPVQNSSPFSFLTDILGGLVGGGGNSNSSNNNNNSNSDSMDTDGPTIEEDMLD</sequence>
<dbReference type="AlphaFoldDB" id="A0A8J4V0Z1"/>